<keyword evidence="2" id="KW-1185">Reference proteome</keyword>
<proteinExistence type="predicted"/>
<gene>
    <name evidence="1" type="ORF">LTRI10_LOCUS792</name>
</gene>
<protein>
    <submittedName>
        <fullName evidence="1">Uncharacterized protein</fullName>
    </submittedName>
</protein>
<sequence length="71" mass="8042">MNNGGIDVGTKVKIVLTKKEVDWLMYELKVKYNSGGGSTKKLENALAEIEGNIWAIVSLLSWTEWMILDWI</sequence>
<dbReference type="AlphaFoldDB" id="A0AAV2C8L5"/>
<organism evidence="1 2">
    <name type="scientific">Linum trigynum</name>
    <dbReference type="NCBI Taxonomy" id="586398"/>
    <lineage>
        <taxon>Eukaryota</taxon>
        <taxon>Viridiplantae</taxon>
        <taxon>Streptophyta</taxon>
        <taxon>Embryophyta</taxon>
        <taxon>Tracheophyta</taxon>
        <taxon>Spermatophyta</taxon>
        <taxon>Magnoliopsida</taxon>
        <taxon>eudicotyledons</taxon>
        <taxon>Gunneridae</taxon>
        <taxon>Pentapetalae</taxon>
        <taxon>rosids</taxon>
        <taxon>fabids</taxon>
        <taxon>Malpighiales</taxon>
        <taxon>Linaceae</taxon>
        <taxon>Linum</taxon>
    </lineage>
</organism>
<dbReference type="EMBL" id="OZ034813">
    <property type="protein sequence ID" value="CAL1352855.1"/>
    <property type="molecule type" value="Genomic_DNA"/>
</dbReference>
<evidence type="ECO:0000313" key="1">
    <source>
        <dbReference type="EMBL" id="CAL1352855.1"/>
    </source>
</evidence>
<name>A0AAV2C8L5_9ROSI</name>
<evidence type="ECO:0000313" key="2">
    <source>
        <dbReference type="Proteomes" id="UP001497516"/>
    </source>
</evidence>
<reference evidence="1 2" key="1">
    <citation type="submission" date="2024-04" db="EMBL/GenBank/DDBJ databases">
        <authorList>
            <person name="Fracassetti M."/>
        </authorList>
    </citation>
    <scope>NUCLEOTIDE SEQUENCE [LARGE SCALE GENOMIC DNA]</scope>
</reference>
<dbReference type="Proteomes" id="UP001497516">
    <property type="component" value="Chromosome 1"/>
</dbReference>
<accession>A0AAV2C8L5</accession>